<dbReference type="SMART" id="SM00530">
    <property type="entry name" value="HTH_XRE"/>
    <property type="match status" value="1"/>
</dbReference>
<dbReference type="AlphaFoldDB" id="A0A4R2NZQ9"/>
<gene>
    <name evidence="2" type="ORF">EV207_11727</name>
</gene>
<dbReference type="RefSeq" id="WP_165886928.1">
    <property type="nucleotide sequence ID" value="NZ_SLXK01000017.1"/>
</dbReference>
<keyword evidence="3" id="KW-1185">Reference proteome</keyword>
<sequence length="88" mass="9994">MDTETEQLRRAVGKAIRARRLMKDLTIKSLSRIAKVDEGYISELELGKSNITLNTLFKLAAGLDLDKPDELLNDAKREVYSLMKEKGR</sequence>
<dbReference type="Pfam" id="PF01381">
    <property type="entry name" value="HTH_3"/>
    <property type="match status" value="1"/>
</dbReference>
<dbReference type="SUPFAM" id="SSF47413">
    <property type="entry name" value="lambda repressor-like DNA-binding domains"/>
    <property type="match status" value="1"/>
</dbReference>
<dbReference type="EMBL" id="SLXK01000017">
    <property type="protein sequence ID" value="TCP27800.1"/>
    <property type="molecule type" value="Genomic_DNA"/>
</dbReference>
<dbReference type="InterPro" id="IPR010982">
    <property type="entry name" value="Lambda_DNA-bd_dom_sf"/>
</dbReference>
<evidence type="ECO:0000259" key="1">
    <source>
        <dbReference type="PROSITE" id="PS50943"/>
    </source>
</evidence>
<dbReference type="Gene3D" id="1.10.260.40">
    <property type="entry name" value="lambda repressor-like DNA-binding domains"/>
    <property type="match status" value="1"/>
</dbReference>
<dbReference type="GO" id="GO:0003677">
    <property type="term" value="F:DNA binding"/>
    <property type="evidence" value="ECO:0007669"/>
    <property type="project" value="InterPro"/>
</dbReference>
<evidence type="ECO:0000313" key="2">
    <source>
        <dbReference type="EMBL" id="TCP27800.1"/>
    </source>
</evidence>
<comment type="caution">
    <text evidence="2">The sequence shown here is derived from an EMBL/GenBank/DDBJ whole genome shotgun (WGS) entry which is preliminary data.</text>
</comment>
<reference evidence="2 3" key="1">
    <citation type="submission" date="2019-03" db="EMBL/GenBank/DDBJ databases">
        <title>Genomic Encyclopedia of Type Strains, Phase IV (KMG-IV): sequencing the most valuable type-strain genomes for metagenomic binning, comparative biology and taxonomic classification.</title>
        <authorList>
            <person name="Goeker M."/>
        </authorList>
    </citation>
    <scope>NUCLEOTIDE SEQUENCE [LARGE SCALE GENOMIC DNA]</scope>
    <source>
        <strain evidence="2 3">DSM 19377</strain>
    </source>
</reference>
<dbReference type="Proteomes" id="UP000295416">
    <property type="component" value="Unassembled WGS sequence"/>
</dbReference>
<dbReference type="PROSITE" id="PS50943">
    <property type="entry name" value="HTH_CROC1"/>
    <property type="match status" value="1"/>
</dbReference>
<evidence type="ECO:0000313" key="3">
    <source>
        <dbReference type="Proteomes" id="UP000295416"/>
    </source>
</evidence>
<feature type="domain" description="HTH cro/C1-type" evidence="1">
    <location>
        <begin position="16"/>
        <end position="71"/>
    </location>
</feature>
<protein>
    <submittedName>
        <fullName evidence="2">Helix-turn-helix protein</fullName>
    </submittedName>
</protein>
<dbReference type="InterPro" id="IPR001387">
    <property type="entry name" value="Cro/C1-type_HTH"/>
</dbReference>
<name>A0A4R2NZQ9_9BACL</name>
<proteinExistence type="predicted"/>
<accession>A0A4R2NZQ9</accession>
<dbReference type="CDD" id="cd00093">
    <property type="entry name" value="HTH_XRE"/>
    <property type="match status" value="1"/>
</dbReference>
<organism evidence="2 3">
    <name type="scientific">Scopulibacillus darangshiensis</name>
    <dbReference type="NCBI Taxonomy" id="442528"/>
    <lineage>
        <taxon>Bacteria</taxon>
        <taxon>Bacillati</taxon>
        <taxon>Bacillota</taxon>
        <taxon>Bacilli</taxon>
        <taxon>Bacillales</taxon>
        <taxon>Sporolactobacillaceae</taxon>
        <taxon>Scopulibacillus</taxon>
    </lineage>
</organism>